<dbReference type="FunFam" id="1.10.530.10:FF:000001">
    <property type="entry name" value="Lysozyme C"/>
    <property type="match status" value="1"/>
</dbReference>
<comment type="catalytic activity">
    <reaction evidence="1">
        <text>Hydrolysis of (1-&gt;4)-beta-linkages between N-acetylmuramic acid and N-acetyl-D-glucosamine residues in a peptidoglycan and between N-acetyl-D-glucosamine residues in chitodextrins.</text>
        <dbReference type="EC" id="3.2.1.17"/>
    </reaction>
</comment>
<dbReference type="EMBL" id="OX395142">
    <property type="protein sequence ID" value="CAI5795832.1"/>
    <property type="molecule type" value="Genomic_DNA"/>
</dbReference>
<dbReference type="InterPro" id="IPR019799">
    <property type="entry name" value="Glyco_hydro_22_CS"/>
</dbReference>
<evidence type="ECO:0000256" key="8">
    <source>
        <dbReference type="ARBA" id="ARBA00023295"/>
    </source>
</evidence>
<evidence type="ECO:0000256" key="2">
    <source>
        <dbReference type="ARBA" id="ARBA00010859"/>
    </source>
</evidence>
<dbReference type="PANTHER" id="PTHR11407:SF28">
    <property type="entry name" value="LYSOZYME C"/>
    <property type="match status" value="1"/>
</dbReference>
<organism evidence="12 13">
    <name type="scientific">Podarcis lilfordi</name>
    <name type="common">Lilford's wall lizard</name>
    <dbReference type="NCBI Taxonomy" id="74358"/>
    <lineage>
        <taxon>Eukaryota</taxon>
        <taxon>Metazoa</taxon>
        <taxon>Chordata</taxon>
        <taxon>Craniata</taxon>
        <taxon>Vertebrata</taxon>
        <taxon>Euteleostomi</taxon>
        <taxon>Lepidosauria</taxon>
        <taxon>Squamata</taxon>
        <taxon>Bifurcata</taxon>
        <taxon>Unidentata</taxon>
        <taxon>Episquamata</taxon>
        <taxon>Laterata</taxon>
        <taxon>Lacertibaenia</taxon>
        <taxon>Lacertidae</taxon>
        <taxon>Podarcis</taxon>
    </lineage>
</organism>
<dbReference type="AlphaFoldDB" id="A0AA35PT29"/>
<dbReference type="EC" id="3.2.1.17" evidence="3"/>
<evidence type="ECO:0000256" key="3">
    <source>
        <dbReference type="ARBA" id="ARBA00012732"/>
    </source>
</evidence>
<evidence type="ECO:0000256" key="4">
    <source>
        <dbReference type="ARBA" id="ARBA00022529"/>
    </source>
</evidence>
<keyword evidence="4" id="KW-0929">Antimicrobial</keyword>
<reference evidence="12" key="1">
    <citation type="submission" date="2022-12" db="EMBL/GenBank/DDBJ databases">
        <authorList>
            <person name="Alioto T."/>
            <person name="Alioto T."/>
            <person name="Gomez Garrido J."/>
        </authorList>
    </citation>
    <scope>NUCLEOTIDE SEQUENCE</scope>
</reference>
<proteinExistence type="inferred from homology"/>
<dbReference type="InterPro" id="IPR023346">
    <property type="entry name" value="Lysozyme-like_dom_sf"/>
</dbReference>
<evidence type="ECO:0000256" key="10">
    <source>
        <dbReference type="SAM" id="SignalP"/>
    </source>
</evidence>
<dbReference type="Proteomes" id="UP001178461">
    <property type="component" value="Chromosome 17"/>
</dbReference>
<feature type="domain" description="Glycosyl hydrolases family 22 (GH22)" evidence="11">
    <location>
        <begin position="92"/>
        <end position="110"/>
    </location>
</feature>
<dbReference type="PRINTS" id="PR00137">
    <property type="entry name" value="LYSOZYME"/>
</dbReference>
<keyword evidence="6" id="KW-0378">Hydrolase</keyword>
<feature type="chain" id="PRO_5041327389" description="lysozyme" evidence="10">
    <location>
        <begin position="19"/>
        <end position="146"/>
    </location>
</feature>
<dbReference type="PANTHER" id="PTHR11407">
    <property type="entry name" value="LYSOZYME C"/>
    <property type="match status" value="1"/>
</dbReference>
<dbReference type="SUPFAM" id="SSF53955">
    <property type="entry name" value="Lysozyme-like"/>
    <property type="match status" value="1"/>
</dbReference>
<dbReference type="GO" id="GO:0031640">
    <property type="term" value="P:killing of cells of another organism"/>
    <property type="evidence" value="ECO:0007669"/>
    <property type="project" value="UniProtKB-KW"/>
</dbReference>
<dbReference type="PROSITE" id="PS00128">
    <property type="entry name" value="GLYCOSYL_HYDROL_F22_1"/>
    <property type="match status" value="1"/>
</dbReference>
<dbReference type="InterPro" id="IPR000974">
    <property type="entry name" value="Glyco_hydro_22_lys"/>
</dbReference>
<evidence type="ECO:0000256" key="7">
    <source>
        <dbReference type="ARBA" id="ARBA00023157"/>
    </source>
</evidence>
<dbReference type="Pfam" id="PF00062">
    <property type="entry name" value="Lys"/>
    <property type="match status" value="1"/>
</dbReference>
<keyword evidence="5" id="KW-0081">Bacteriolytic enzyme</keyword>
<keyword evidence="10" id="KW-0732">Signal</keyword>
<dbReference type="Gene3D" id="1.10.530.10">
    <property type="match status" value="1"/>
</dbReference>
<sequence>MKALNLAFLCLLILASESKKYLKCELQDELIRRGLDGYHDIGVGHWLCLVLFASQFDTQHYEYTDGHPYYGIFYLSGLLWCDNGKHPTKNLCSIDCEKFLDDNIADDVECAKKVSASKNGMLAWKPFEEYCLHPMPSILYWECNKP</sequence>
<keyword evidence="7" id="KW-1015">Disulfide bond</keyword>
<dbReference type="PROSITE" id="PS51348">
    <property type="entry name" value="GLYCOSYL_HYDROL_F22_2"/>
    <property type="match status" value="1"/>
</dbReference>
<dbReference type="GO" id="GO:0003796">
    <property type="term" value="F:lysozyme activity"/>
    <property type="evidence" value="ECO:0007669"/>
    <property type="project" value="UniProtKB-EC"/>
</dbReference>
<evidence type="ECO:0000313" key="12">
    <source>
        <dbReference type="EMBL" id="CAI5795832.1"/>
    </source>
</evidence>
<comment type="similarity">
    <text evidence="2 9">Belongs to the glycosyl hydrolase 22 family.</text>
</comment>
<keyword evidence="13" id="KW-1185">Reference proteome</keyword>
<evidence type="ECO:0000256" key="1">
    <source>
        <dbReference type="ARBA" id="ARBA00000632"/>
    </source>
</evidence>
<evidence type="ECO:0000256" key="9">
    <source>
        <dbReference type="RuleBase" id="RU004440"/>
    </source>
</evidence>
<dbReference type="GO" id="GO:0050830">
    <property type="term" value="P:defense response to Gram-positive bacterium"/>
    <property type="evidence" value="ECO:0007669"/>
    <property type="project" value="TreeGrafter"/>
</dbReference>
<evidence type="ECO:0000256" key="5">
    <source>
        <dbReference type="ARBA" id="ARBA00022638"/>
    </source>
</evidence>
<dbReference type="PRINTS" id="PR00135">
    <property type="entry name" value="LYZLACT"/>
</dbReference>
<evidence type="ECO:0000259" key="11">
    <source>
        <dbReference type="PROSITE" id="PS00128"/>
    </source>
</evidence>
<name>A0AA35PT29_9SAUR</name>
<evidence type="ECO:0000256" key="6">
    <source>
        <dbReference type="ARBA" id="ARBA00022801"/>
    </source>
</evidence>
<keyword evidence="8" id="KW-0326">Glycosidase</keyword>
<dbReference type="GO" id="GO:0050829">
    <property type="term" value="P:defense response to Gram-negative bacterium"/>
    <property type="evidence" value="ECO:0007669"/>
    <property type="project" value="TreeGrafter"/>
</dbReference>
<accession>A0AA35PT29</accession>
<feature type="signal peptide" evidence="10">
    <location>
        <begin position="1"/>
        <end position="18"/>
    </location>
</feature>
<evidence type="ECO:0000313" key="13">
    <source>
        <dbReference type="Proteomes" id="UP001178461"/>
    </source>
</evidence>
<protein>
    <recommendedName>
        <fullName evidence="3">lysozyme</fullName>
        <ecNumber evidence="3">3.2.1.17</ecNumber>
    </recommendedName>
</protein>
<dbReference type="InterPro" id="IPR001916">
    <property type="entry name" value="Glyco_hydro_22"/>
</dbReference>
<gene>
    <name evidence="12" type="ORF">PODLI_1B034841</name>
</gene>
<dbReference type="SMART" id="SM00263">
    <property type="entry name" value="LYZ1"/>
    <property type="match status" value="1"/>
</dbReference>